<name>A0A4S8LYC4_DENBC</name>
<feature type="domain" description="DUF6532" evidence="2">
    <location>
        <begin position="267"/>
        <end position="370"/>
    </location>
</feature>
<dbReference type="Proteomes" id="UP000297245">
    <property type="component" value="Unassembled WGS sequence"/>
</dbReference>
<evidence type="ECO:0000256" key="1">
    <source>
        <dbReference type="SAM" id="MobiDB-lite"/>
    </source>
</evidence>
<dbReference type="OrthoDB" id="3268768at2759"/>
<feature type="compositionally biased region" description="Basic residues" evidence="1">
    <location>
        <begin position="1"/>
        <end position="10"/>
    </location>
</feature>
<reference evidence="3 4" key="1">
    <citation type="journal article" date="2019" name="Nat. Ecol. Evol.">
        <title>Megaphylogeny resolves global patterns of mushroom evolution.</title>
        <authorList>
            <person name="Varga T."/>
            <person name="Krizsan K."/>
            <person name="Foldi C."/>
            <person name="Dima B."/>
            <person name="Sanchez-Garcia M."/>
            <person name="Sanchez-Ramirez S."/>
            <person name="Szollosi G.J."/>
            <person name="Szarkandi J.G."/>
            <person name="Papp V."/>
            <person name="Albert L."/>
            <person name="Andreopoulos W."/>
            <person name="Angelini C."/>
            <person name="Antonin V."/>
            <person name="Barry K.W."/>
            <person name="Bougher N.L."/>
            <person name="Buchanan P."/>
            <person name="Buyck B."/>
            <person name="Bense V."/>
            <person name="Catcheside P."/>
            <person name="Chovatia M."/>
            <person name="Cooper J."/>
            <person name="Damon W."/>
            <person name="Desjardin D."/>
            <person name="Finy P."/>
            <person name="Geml J."/>
            <person name="Haridas S."/>
            <person name="Hughes K."/>
            <person name="Justo A."/>
            <person name="Karasinski D."/>
            <person name="Kautmanova I."/>
            <person name="Kiss B."/>
            <person name="Kocsube S."/>
            <person name="Kotiranta H."/>
            <person name="LaButti K.M."/>
            <person name="Lechner B.E."/>
            <person name="Liimatainen K."/>
            <person name="Lipzen A."/>
            <person name="Lukacs Z."/>
            <person name="Mihaltcheva S."/>
            <person name="Morgado L.N."/>
            <person name="Niskanen T."/>
            <person name="Noordeloos M.E."/>
            <person name="Ohm R.A."/>
            <person name="Ortiz-Santana B."/>
            <person name="Ovrebo C."/>
            <person name="Racz N."/>
            <person name="Riley R."/>
            <person name="Savchenko A."/>
            <person name="Shiryaev A."/>
            <person name="Soop K."/>
            <person name="Spirin V."/>
            <person name="Szebenyi C."/>
            <person name="Tomsovsky M."/>
            <person name="Tulloss R.E."/>
            <person name="Uehling J."/>
            <person name="Grigoriev I.V."/>
            <person name="Vagvolgyi C."/>
            <person name="Papp T."/>
            <person name="Martin F.M."/>
            <person name="Miettinen O."/>
            <person name="Hibbett D.S."/>
            <person name="Nagy L.G."/>
        </authorList>
    </citation>
    <scope>NUCLEOTIDE SEQUENCE [LARGE SCALE GENOMIC DNA]</scope>
    <source>
        <strain evidence="3 4">CBS 962.96</strain>
    </source>
</reference>
<dbReference type="Pfam" id="PF20149">
    <property type="entry name" value="DUF6532"/>
    <property type="match status" value="1"/>
</dbReference>
<feature type="region of interest" description="Disordered" evidence="1">
    <location>
        <begin position="80"/>
        <end position="101"/>
    </location>
</feature>
<evidence type="ECO:0000313" key="3">
    <source>
        <dbReference type="EMBL" id="THU94687.1"/>
    </source>
</evidence>
<feature type="compositionally biased region" description="Low complexity" evidence="1">
    <location>
        <begin position="206"/>
        <end position="228"/>
    </location>
</feature>
<feature type="compositionally biased region" description="Polar residues" evidence="1">
    <location>
        <begin position="187"/>
        <end position="196"/>
    </location>
</feature>
<feature type="compositionally biased region" description="Acidic residues" evidence="1">
    <location>
        <begin position="17"/>
        <end position="31"/>
    </location>
</feature>
<evidence type="ECO:0000313" key="4">
    <source>
        <dbReference type="Proteomes" id="UP000297245"/>
    </source>
</evidence>
<accession>A0A4S8LYC4</accession>
<dbReference type="InterPro" id="IPR045341">
    <property type="entry name" value="DUF6532"/>
</dbReference>
<feature type="compositionally biased region" description="Polar residues" evidence="1">
    <location>
        <begin position="139"/>
        <end position="149"/>
    </location>
</feature>
<feature type="compositionally biased region" description="Polar residues" evidence="1">
    <location>
        <begin position="40"/>
        <end position="61"/>
    </location>
</feature>
<gene>
    <name evidence="3" type="ORF">K435DRAFT_860317</name>
</gene>
<evidence type="ECO:0000259" key="2">
    <source>
        <dbReference type="Pfam" id="PF20149"/>
    </source>
</evidence>
<feature type="region of interest" description="Disordered" evidence="1">
    <location>
        <begin position="1"/>
        <end position="66"/>
    </location>
</feature>
<dbReference type="EMBL" id="ML179218">
    <property type="protein sequence ID" value="THU94687.1"/>
    <property type="molecule type" value="Genomic_DNA"/>
</dbReference>
<protein>
    <recommendedName>
        <fullName evidence="2">DUF6532 domain-containing protein</fullName>
    </recommendedName>
</protein>
<proteinExistence type="predicted"/>
<keyword evidence="4" id="KW-1185">Reference proteome</keyword>
<dbReference type="AlphaFoldDB" id="A0A4S8LYC4"/>
<organism evidence="3 4">
    <name type="scientific">Dendrothele bispora (strain CBS 962.96)</name>
    <dbReference type="NCBI Taxonomy" id="1314807"/>
    <lineage>
        <taxon>Eukaryota</taxon>
        <taxon>Fungi</taxon>
        <taxon>Dikarya</taxon>
        <taxon>Basidiomycota</taxon>
        <taxon>Agaricomycotina</taxon>
        <taxon>Agaricomycetes</taxon>
        <taxon>Agaricomycetidae</taxon>
        <taxon>Agaricales</taxon>
        <taxon>Agaricales incertae sedis</taxon>
        <taxon>Dendrothele</taxon>
    </lineage>
</organism>
<feature type="compositionally biased region" description="Acidic residues" evidence="1">
    <location>
        <begin position="90"/>
        <end position="101"/>
    </location>
</feature>
<feature type="region of interest" description="Disordered" evidence="1">
    <location>
        <begin position="135"/>
        <end position="229"/>
    </location>
</feature>
<sequence length="373" mass="41073">MARGGRKRSRPYTTASGDEDLEDNREQDEDTGQMAKRTRNTTIASYSHQRKNIGNGSNNDATEVAHLQQQVQLLQHRLKEAGSGRSDFSGDNDPESEEEPEFNPIQFTAASAITPMPTVTVPTPPQVNLDHINRRHNPAPTQTPRNAYMSSPMLDDESDDNSEGQVPQFPVLRGTVRRGTVPRQHEQIAQTPTPLSRATPAASVCPSSTTGTPYITPTPTAPLTSTPPVRQPNTAATCLLFSRNYVPSAGKPRASDYDSEGKAIILRAAAYYEAKIIGVGAFPDRAMQIGWANKAFKDGCRVAGKDYEPDDRVRTIIRNRGSRIRGDLLGPVKETVQVMYGFSLDTTKKAKRHNLQLYATLMDGMMFAYKARL</sequence>